<evidence type="ECO:0000256" key="1">
    <source>
        <dbReference type="SAM" id="SignalP"/>
    </source>
</evidence>
<dbReference type="SMART" id="SM00972">
    <property type="entry name" value="SCPU"/>
    <property type="match status" value="1"/>
</dbReference>
<proteinExistence type="predicted"/>
<evidence type="ECO:0000259" key="2">
    <source>
        <dbReference type="Pfam" id="PF05229"/>
    </source>
</evidence>
<dbReference type="InterPro" id="IPR053167">
    <property type="entry name" value="Spore_coat_component"/>
</dbReference>
<dbReference type="InterPro" id="IPR008966">
    <property type="entry name" value="Adhesion_dom_sf"/>
</dbReference>
<dbReference type="InterPro" id="IPR007893">
    <property type="entry name" value="Spore_coat_U/FanG"/>
</dbReference>
<dbReference type="Gene3D" id="2.60.40.1090">
    <property type="entry name" value="Fimbrial-type adhesion domain"/>
    <property type="match status" value="1"/>
</dbReference>
<dbReference type="RefSeq" id="WP_327618562.1">
    <property type="nucleotide sequence ID" value="NZ_JAYWTM010000011.1"/>
</dbReference>
<evidence type="ECO:0000313" key="3">
    <source>
        <dbReference type="EMBL" id="MEC5343631.1"/>
    </source>
</evidence>
<dbReference type="Pfam" id="PF05229">
    <property type="entry name" value="SCPU"/>
    <property type="match status" value="1"/>
</dbReference>
<name>A0ABU6JT89_9GAMM</name>
<comment type="caution">
    <text evidence="3">The sequence shown here is derived from an EMBL/GenBank/DDBJ whole genome shotgun (WGS) entry which is preliminary data.</text>
</comment>
<feature type="domain" description="Spore coat protein U/FanG" evidence="2">
    <location>
        <begin position="29"/>
        <end position="178"/>
    </location>
</feature>
<dbReference type="InterPro" id="IPR036937">
    <property type="entry name" value="Adhesion_dom_fimbrial_sf"/>
</dbReference>
<dbReference type="SUPFAM" id="SSF49401">
    <property type="entry name" value="Bacterial adhesins"/>
    <property type="match status" value="1"/>
</dbReference>
<organism evidence="3 4">
    <name type="scientific">Brenneria populi</name>
    <dbReference type="NCBI Taxonomy" id="1505588"/>
    <lineage>
        <taxon>Bacteria</taxon>
        <taxon>Pseudomonadati</taxon>
        <taxon>Pseudomonadota</taxon>
        <taxon>Gammaproteobacteria</taxon>
        <taxon>Enterobacterales</taxon>
        <taxon>Pectobacteriaceae</taxon>
        <taxon>Brenneria</taxon>
    </lineage>
</organism>
<protein>
    <submittedName>
        <fullName evidence="3">Spore coat U domain-containing protein</fullName>
    </submittedName>
</protein>
<reference evidence="3 4" key="1">
    <citation type="journal article" date="2017" name="Int. J. Syst. Evol. Microbiol.">
        <title>Brenneria populi subsp. brevivirga subsp. nov. isolated from symptomatic bark of Populus x euramericana canker, and description of Brenneria populi subsp. populi subsp. nov.</title>
        <authorList>
            <person name="Zheng M.H."/>
            <person name="Piao C.G."/>
            <person name="Xue H."/>
            <person name="Guo M.W."/>
            <person name="Li Y."/>
        </authorList>
    </citation>
    <scope>NUCLEOTIDE SEQUENCE [LARGE SCALE GENOMIC DNA]</scope>
    <source>
        <strain evidence="3 4">D9-5</strain>
    </source>
</reference>
<gene>
    <name evidence="3" type="ORF">VSX58_13610</name>
</gene>
<dbReference type="Proteomes" id="UP001309705">
    <property type="component" value="Unassembled WGS sequence"/>
</dbReference>
<dbReference type="PANTHER" id="PTHR37089">
    <property type="entry name" value="PROTEIN U-RELATED"/>
    <property type="match status" value="1"/>
</dbReference>
<sequence>MNAKKKILSALAALLTLGVMPTAYSSTVTGQIGVTLTITTACTVENGASSGSTWGTIDFGSYSSLSANIDGQTTNTSGSGLAVTCSEGTPATVYIGSGANDSSTLRTLAPSSGSYKIPYRLYSDSARTTEIPLNDTNGITLTATGVAQSIPVYARILPADQTIISPTAGTYTDTVAATVEW</sequence>
<keyword evidence="1" id="KW-0732">Signal</keyword>
<feature type="chain" id="PRO_5047141526" evidence="1">
    <location>
        <begin position="26"/>
        <end position="181"/>
    </location>
</feature>
<evidence type="ECO:0000313" key="4">
    <source>
        <dbReference type="Proteomes" id="UP001309705"/>
    </source>
</evidence>
<keyword evidence="4" id="KW-1185">Reference proteome</keyword>
<accession>A0ABU6JT89</accession>
<dbReference type="EMBL" id="JAYWTM010000011">
    <property type="protein sequence ID" value="MEC5343631.1"/>
    <property type="molecule type" value="Genomic_DNA"/>
</dbReference>
<feature type="signal peptide" evidence="1">
    <location>
        <begin position="1"/>
        <end position="25"/>
    </location>
</feature>